<reference evidence="11" key="1">
    <citation type="submission" date="2022-03" db="EMBL/GenBank/DDBJ databases">
        <authorList>
            <person name="Tunstrom K."/>
        </authorList>
    </citation>
    <scope>NUCLEOTIDE SEQUENCE</scope>
</reference>
<keyword evidence="6" id="KW-0175">Coiled coil</keyword>
<organism evidence="11 12">
    <name type="scientific">Euphydryas editha</name>
    <name type="common">Edith's checkerspot</name>
    <dbReference type="NCBI Taxonomy" id="104508"/>
    <lineage>
        <taxon>Eukaryota</taxon>
        <taxon>Metazoa</taxon>
        <taxon>Ecdysozoa</taxon>
        <taxon>Arthropoda</taxon>
        <taxon>Hexapoda</taxon>
        <taxon>Insecta</taxon>
        <taxon>Pterygota</taxon>
        <taxon>Neoptera</taxon>
        <taxon>Endopterygota</taxon>
        <taxon>Lepidoptera</taxon>
        <taxon>Glossata</taxon>
        <taxon>Ditrysia</taxon>
        <taxon>Papilionoidea</taxon>
        <taxon>Nymphalidae</taxon>
        <taxon>Nymphalinae</taxon>
        <taxon>Euphydryas</taxon>
    </lineage>
</organism>
<dbReference type="InterPro" id="IPR028146">
    <property type="entry name" value="PRKCSH_N"/>
</dbReference>
<keyword evidence="4" id="KW-0106">Calcium</keyword>
<dbReference type="SUPFAM" id="SSF50911">
    <property type="entry name" value="Mannose 6-phosphate receptor domain"/>
    <property type="match status" value="1"/>
</dbReference>
<dbReference type="PANTHER" id="PTHR12630:SF1">
    <property type="entry name" value="GLUCOSIDASE 2 SUBUNIT BETA"/>
    <property type="match status" value="1"/>
</dbReference>
<comment type="caution">
    <text evidence="11">The sequence shown here is derived from an EMBL/GenBank/DDBJ whole genome shotgun (WGS) entry which is preliminary data.</text>
</comment>
<dbReference type="GO" id="GO:0006491">
    <property type="term" value="P:N-glycan processing"/>
    <property type="evidence" value="ECO:0007669"/>
    <property type="project" value="TreeGrafter"/>
</dbReference>
<dbReference type="Pfam" id="PF12999">
    <property type="entry name" value="PRKCSH-like"/>
    <property type="match status" value="1"/>
</dbReference>
<evidence type="ECO:0000256" key="5">
    <source>
        <dbReference type="ARBA" id="ARBA00023157"/>
    </source>
</evidence>
<evidence type="ECO:0000256" key="8">
    <source>
        <dbReference type="SAM" id="SignalP"/>
    </source>
</evidence>
<dbReference type="InterPro" id="IPR036055">
    <property type="entry name" value="LDL_receptor-like_sf"/>
</dbReference>
<dbReference type="InterPro" id="IPR011992">
    <property type="entry name" value="EF-hand-dom_pair"/>
</dbReference>
<name>A0AAU9TJ83_EUPED</name>
<feature type="region of interest" description="Disordered" evidence="7">
    <location>
        <begin position="307"/>
        <end position="362"/>
    </location>
</feature>
<dbReference type="InterPro" id="IPR009011">
    <property type="entry name" value="Man6P_isomerase_rcpt-bd_dom_sf"/>
</dbReference>
<dbReference type="PROSITE" id="PS51914">
    <property type="entry name" value="MRH"/>
    <property type="match status" value="1"/>
</dbReference>
<keyword evidence="5" id="KW-1015">Disulfide bond</keyword>
<feature type="compositionally biased region" description="Basic and acidic residues" evidence="7">
    <location>
        <begin position="213"/>
        <end position="229"/>
    </location>
</feature>
<evidence type="ECO:0000313" key="11">
    <source>
        <dbReference type="EMBL" id="CAH2085464.1"/>
    </source>
</evidence>
<feature type="compositionally biased region" description="Basic and acidic residues" evidence="7">
    <location>
        <begin position="352"/>
        <end position="362"/>
    </location>
</feature>
<feature type="compositionally biased region" description="Acidic residues" evidence="7">
    <location>
        <begin position="307"/>
        <end position="322"/>
    </location>
</feature>
<dbReference type="AlphaFoldDB" id="A0AAU9TJ83"/>
<dbReference type="Proteomes" id="UP001153954">
    <property type="component" value="Unassembled WGS sequence"/>
</dbReference>
<dbReference type="InterPro" id="IPR002048">
    <property type="entry name" value="EF_hand_dom"/>
</dbReference>
<dbReference type="SUPFAM" id="SSF57424">
    <property type="entry name" value="LDL receptor-like module"/>
    <property type="match status" value="1"/>
</dbReference>
<dbReference type="InterPro" id="IPR039794">
    <property type="entry name" value="Gtb1-like"/>
</dbReference>
<evidence type="ECO:0000259" key="9">
    <source>
        <dbReference type="PROSITE" id="PS50222"/>
    </source>
</evidence>
<dbReference type="Gene3D" id="1.10.238.10">
    <property type="entry name" value="EF-hand"/>
    <property type="match status" value="1"/>
</dbReference>
<evidence type="ECO:0000256" key="7">
    <source>
        <dbReference type="SAM" id="MobiDB-lite"/>
    </source>
</evidence>
<keyword evidence="3" id="KW-0256">Endoplasmic reticulum</keyword>
<evidence type="ECO:0000259" key="10">
    <source>
        <dbReference type="PROSITE" id="PS51914"/>
    </source>
</evidence>
<dbReference type="Pfam" id="PF13015">
    <property type="entry name" value="PRKCSH_1"/>
    <property type="match status" value="1"/>
</dbReference>
<dbReference type="InterPro" id="IPR018247">
    <property type="entry name" value="EF_Hand_1_Ca_BS"/>
</dbReference>
<feature type="coiled-coil region" evidence="6">
    <location>
        <begin position="366"/>
        <end position="400"/>
    </location>
</feature>
<feature type="domain" description="MRH" evidence="10">
    <location>
        <begin position="416"/>
        <end position="517"/>
    </location>
</feature>
<protein>
    <recommendedName>
        <fullName evidence="1">Glucosidase 2 subunit beta</fullName>
    </recommendedName>
</protein>
<proteinExistence type="predicted"/>
<dbReference type="PROSITE" id="PS00018">
    <property type="entry name" value="EF_HAND_1"/>
    <property type="match status" value="1"/>
</dbReference>
<dbReference type="EMBL" id="CAKOGL010000004">
    <property type="protein sequence ID" value="CAH2085464.1"/>
    <property type="molecule type" value="Genomic_DNA"/>
</dbReference>
<evidence type="ECO:0000256" key="6">
    <source>
        <dbReference type="SAM" id="Coils"/>
    </source>
</evidence>
<feature type="signal peptide" evidence="8">
    <location>
        <begin position="1"/>
        <end position="24"/>
    </location>
</feature>
<feature type="chain" id="PRO_5044009669" description="Glucosidase 2 subunit beta" evidence="8">
    <location>
        <begin position="25"/>
        <end position="530"/>
    </location>
</feature>
<feature type="domain" description="EF-hand" evidence="9">
    <location>
        <begin position="252"/>
        <end position="277"/>
    </location>
</feature>
<dbReference type="PROSITE" id="PS50222">
    <property type="entry name" value="EF_HAND_2"/>
    <property type="match status" value="1"/>
</dbReference>
<evidence type="ECO:0000256" key="2">
    <source>
        <dbReference type="ARBA" id="ARBA00022729"/>
    </source>
</evidence>
<keyword evidence="12" id="KW-1185">Reference proteome</keyword>
<feature type="region of interest" description="Disordered" evidence="7">
    <location>
        <begin position="213"/>
        <end position="233"/>
    </location>
</feature>
<gene>
    <name evidence="11" type="ORF">EEDITHA_LOCUS1938</name>
</gene>
<dbReference type="GO" id="GO:0017177">
    <property type="term" value="C:glucosidase II complex"/>
    <property type="evidence" value="ECO:0007669"/>
    <property type="project" value="TreeGrafter"/>
</dbReference>
<sequence length="530" mass="60313">MIYSAWRKQLQTFVLVVLTCVISAQTDVPRPRGVSLSKASLYSPTKDFTCFDGSSTIPFSYVNDDYCDCFDGSDEPGTSACLNGIFHCTNAGHRPQNIPSSQVNDGVCDCCDGTDEYANPEACPNTCEELGKEARAKAQHLADLHKAGNFIRLELIEKGNKKRQEMAEQLSQLEKDKEEAQKIKEEKEALKSELEAKENEALQVYRDAEEKERLKKEEEERQQLEKEVSEQFSRFDSNNDGLLTVDEIKVGNVFDKNKDGEVDEEELKYFMGDKESLNMEEFKSDAWPLLKPLLMMEQGMFKPAEAEEVAEETEVDEEETEDIPNIAEIDSTGTEDDNIDSDMSQDNDDEDHDIHTETPKGYDDETQKLIDEASEARRQFVDAERTVREIESNIRNIQQNLEKDYGLNQEYATLDGQCLEYEDKEYVYKLCLFQKVTQKSKNGGMEVGLGDWGEWAGEEGNKYSVMKYTNGVACWNGPNRMTLVNVNCGLETKLTSVTEPYRCEYKIEFITPAACDDSTFIQQQTEHDEL</sequence>
<keyword evidence="2 8" id="KW-0732">Signal</keyword>
<dbReference type="Gene3D" id="2.70.130.10">
    <property type="entry name" value="Mannose-6-phosphate receptor binding domain"/>
    <property type="match status" value="1"/>
</dbReference>
<evidence type="ECO:0000256" key="4">
    <source>
        <dbReference type="ARBA" id="ARBA00022837"/>
    </source>
</evidence>
<dbReference type="SUPFAM" id="SSF47473">
    <property type="entry name" value="EF-hand"/>
    <property type="match status" value="1"/>
</dbReference>
<dbReference type="InterPro" id="IPR044865">
    <property type="entry name" value="MRH_dom"/>
</dbReference>
<dbReference type="InterPro" id="IPR036607">
    <property type="entry name" value="PRKCSH"/>
</dbReference>
<evidence type="ECO:0000313" key="12">
    <source>
        <dbReference type="Proteomes" id="UP001153954"/>
    </source>
</evidence>
<evidence type="ECO:0000256" key="1">
    <source>
        <dbReference type="ARBA" id="ARBA00022387"/>
    </source>
</evidence>
<dbReference type="PANTHER" id="PTHR12630">
    <property type="entry name" value="N-LINKED OLIGOSACCHARIDE PROCESSING"/>
    <property type="match status" value="1"/>
</dbReference>
<dbReference type="GO" id="GO:0005509">
    <property type="term" value="F:calcium ion binding"/>
    <property type="evidence" value="ECO:0007669"/>
    <property type="project" value="InterPro"/>
</dbReference>
<feature type="compositionally biased region" description="Acidic residues" evidence="7">
    <location>
        <begin position="333"/>
        <end position="351"/>
    </location>
</feature>
<accession>A0AAU9TJ83</accession>
<dbReference type="Pfam" id="PF13202">
    <property type="entry name" value="EF-hand_5"/>
    <property type="match status" value="2"/>
</dbReference>
<evidence type="ECO:0000256" key="3">
    <source>
        <dbReference type="ARBA" id="ARBA00022824"/>
    </source>
</evidence>